<proteinExistence type="predicted"/>
<organism evidence="1 2">
    <name type="scientific">Plasmopara halstedii</name>
    <name type="common">Downy mildew of sunflower</name>
    <dbReference type="NCBI Taxonomy" id="4781"/>
    <lineage>
        <taxon>Eukaryota</taxon>
        <taxon>Sar</taxon>
        <taxon>Stramenopiles</taxon>
        <taxon>Oomycota</taxon>
        <taxon>Peronosporomycetes</taxon>
        <taxon>Peronosporales</taxon>
        <taxon>Peronosporaceae</taxon>
        <taxon>Plasmopara</taxon>
    </lineage>
</organism>
<dbReference type="RefSeq" id="XP_024573025.1">
    <property type="nucleotide sequence ID" value="XM_024721894.1"/>
</dbReference>
<dbReference type="EMBL" id="CCYD01000217">
    <property type="protein sequence ID" value="CEG36656.1"/>
    <property type="molecule type" value="Genomic_DNA"/>
</dbReference>
<evidence type="ECO:0000313" key="1">
    <source>
        <dbReference type="EMBL" id="CEG36656.1"/>
    </source>
</evidence>
<name>A0A0P1A8M6_PLAHL</name>
<dbReference type="GeneID" id="36398381"/>
<dbReference type="Proteomes" id="UP000054928">
    <property type="component" value="Unassembled WGS sequence"/>
</dbReference>
<accession>A0A0P1A8M6</accession>
<protein>
    <submittedName>
        <fullName evidence="1">Uncharacterized protein</fullName>
    </submittedName>
</protein>
<dbReference type="AlphaFoldDB" id="A0A0P1A8M6"/>
<reference evidence="2" key="1">
    <citation type="submission" date="2014-09" db="EMBL/GenBank/DDBJ databases">
        <authorList>
            <person name="Sharma Rahul"/>
            <person name="Thines Marco"/>
        </authorList>
    </citation>
    <scope>NUCLEOTIDE SEQUENCE [LARGE SCALE GENOMIC DNA]</scope>
</reference>
<evidence type="ECO:0000313" key="2">
    <source>
        <dbReference type="Proteomes" id="UP000054928"/>
    </source>
</evidence>
<keyword evidence="2" id="KW-1185">Reference proteome</keyword>
<sequence>MEIGEVGSVAADRTDDYGVSRMYNSFVPYTKGENKQSGSIYHFYGGRRYRC</sequence>